<feature type="region of interest" description="Disordered" evidence="1">
    <location>
        <begin position="1"/>
        <end position="97"/>
    </location>
</feature>
<evidence type="ECO:0000313" key="3">
    <source>
        <dbReference type="Proteomes" id="UP000800094"/>
    </source>
</evidence>
<evidence type="ECO:0000256" key="1">
    <source>
        <dbReference type="SAM" id="MobiDB-lite"/>
    </source>
</evidence>
<dbReference type="Proteomes" id="UP000800094">
    <property type="component" value="Unassembled WGS sequence"/>
</dbReference>
<name>A0A6A6IPJ4_9PLEO</name>
<feature type="compositionally biased region" description="Polar residues" evidence="1">
    <location>
        <begin position="41"/>
        <end position="63"/>
    </location>
</feature>
<dbReference type="EMBL" id="ML987192">
    <property type="protein sequence ID" value="KAF2251988.1"/>
    <property type="molecule type" value="Genomic_DNA"/>
</dbReference>
<dbReference type="RefSeq" id="XP_033686992.1">
    <property type="nucleotide sequence ID" value="XM_033828393.1"/>
</dbReference>
<accession>A0A6A6IPJ4</accession>
<dbReference type="GeneID" id="54581723"/>
<feature type="compositionally biased region" description="Polar residues" evidence="1">
    <location>
        <begin position="130"/>
        <end position="147"/>
    </location>
</feature>
<sequence length="147" mass="14939">MASSNHSAPDVTTGANGNVASVHGNGVDINGEDTNEVIGAQGSSEAQPSSSAQNTAAGQQVNGAQHPLVPEPSRCPYHAPILELRPPRSPTENMSPMERYIHTPSNELPIALSGDGSVGSSVSAGCTCGQTTSGTRNVSSTDCNQRG</sequence>
<dbReference type="AlphaFoldDB" id="A0A6A6IPJ4"/>
<keyword evidence="3" id="KW-1185">Reference proteome</keyword>
<feature type="region of interest" description="Disordered" evidence="1">
    <location>
        <begin position="121"/>
        <end position="147"/>
    </location>
</feature>
<reference evidence="2" key="1">
    <citation type="journal article" date="2020" name="Stud. Mycol.">
        <title>101 Dothideomycetes genomes: a test case for predicting lifestyles and emergence of pathogens.</title>
        <authorList>
            <person name="Haridas S."/>
            <person name="Albert R."/>
            <person name="Binder M."/>
            <person name="Bloem J."/>
            <person name="Labutti K."/>
            <person name="Salamov A."/>
            <person name="Andreopoulos B."/>
            <person name="Baker S."/>
            <person name="Barry K."/>
            <person name="Bills G."/>
            <person name="Bluhm B."/>
            <person name="Cannon C."/>
            <person name="Castanera R."/>
            <person name="Culley D."/>
            <person name="Daum C."/>
            <person name="Ezra D."/>
            <person name="Gonzalez J."/>
            <person name="Henrissat B."/>
            <person name="Kuo A."/>
            <person name="Liang C."/>
            <person name="Lipzen A."/>
            <person name="Lutzoni F."/>
            <person name="Magnuson J."/>
            <person name="Mondo S."/>
            <person name="Nolan M."/>
            <person name="Ohm R."/>
            <person name="Pangilinan J."/>
            <person name="Park H.-J."/>
            <person name="Ramirez L."/>
            <person name="Alfaro M."/>
            <person name="Sun H."/>
            <person name="Tritt A."/>
            <person name="Yoshinaga Y."/>
            <person name="Zwiers L.-H."/>
            <person name="Turgeon B."/>
            <person name="Goodwin S."/>
            <person name="Spatafora J."/>
            <person name="Crous P."/>
            <person name="Grigoriev I."/>
        </authorList>
    </citation>
    <scope>NUCLEOTIDE SEQUENCE</scope>
    <source>
        <strain evidence="2">CBS 122368</strain>
    </source>
</reference>
<organism evidence="2 3">
    <name type="scientific">Trematosphaeria pertusa</name>
    <dbReference type="NCBI Taxonomy" id="390896"/>
    <lineage>
        <taxon>Eukaryota</taxon>
        <taxon>Fungi</taxon>
        <taxon>Dikarya</taxon>
        <taxon>Ascomycota</taxon>
        <taxon>Pezizomycotina</taxon>
        <taxon>Dothideomycetes</taxon>
        <taxon>Pleosporomycetidae</taxon>
        <taxon>Pleosporales</taxon>
        <taxon>Massarineae</taxon>
        <taxon>Trematosphaeriaceae</taxon>
        <taxon>Trematosphaeria</taxon>
    </lineage>
</organism>
<gene>
    <name evidence="2" type="ORF">BU26DRAFT_516703</name>
</gene>
<protein>
    <submittedName>
        <fullName evidence="2">Uncharacterized protein</fullName>
    </submittedName>
</protein>
<evidence type="ECO:0000313" key="2">
    <source>
        <dbReference type="EMBL" id="KAF2251988.1"/>
    </source>
</evidence>
<proteinExistence type="predicted"/>